<reference evidence="2 3" key="1">
    <citation type="submission" date="2019-01" db="EMBL/GenBank/DDBJ databases">
        <title>Genome sequence of Bacillus glycinifermentans SRCM103574.</title>
        <authorList>
            <person name="Kong H.-J."/>
            <person name="Jeong S.-Y."/>
            <person name="Jeong D.-Y."/>
        </authorList>
    </citation>
    <scope>NUCLEOTIDE SEQUENCE [LARGE SCALE GENOMIC DNA]</scope>
    <source>
        <strain evidence="2 3">SRCM103574</strain>
    </source>
</reference>
<dbReference type="RefSeq" id="WP_128748181.1">
    <property type="nucleotide sequence ID" value="NZ_CP035232.1"/>
</dbReference>
<gene>
    <name evidence="2" type="ORF">EQZ20_15625</name>
</gene>
<evidence type="ECO:0000259" key="1">
    <source>
        <dbReference type="PROSITE" id="PS50206"/>
    </source>
</evidence>
<accession>A0AAJ4D3Q8</accession>
<dbReference type="Gene3D" id="3.40.250.10">
    <property type="entry name" value="Rhodanese-like domain"/>
    <property type="match status" value="1"/>
</dbReference>
<dbReference type="PROSITE" id="PS50206">
    <property type="entry name" value="RHODANESE_3"/>
    <property type="match status" value="1"/>
</dbReference>
<dbReference type="Pfam" id="PF00581">
    <property type="entry name" value="Rhodanese"/>
    <property type="match status" value="1"/>
</dbReference>
<dbReference type="EMBL" id="CP035232">
    <property type="protein sequence ID" value="QAT66192.1"/>
    <property type="molecule type" value="Genomic_DNA"/>
</dbReference>
<dbReference type="AlphaFoldDB" id="A0AAJ4D3Q8"/>
<dbReference type="SUPFAM" id="SSF52821">
    <property type="entry name" value="Rhodanese/Cell cycle control phosphatase"/>
    <property type="match status" value="1"/>
</dbReference>
<evidence type="ECO:0000313" key="3">
    <source>
        <dbReference type="Proteomes" id="UP000288675"/>
    </source>
</evidence>
<protein>
    <submittedName>
        <fullName evidence="2">Rhodanese-like domain-containing protein</fullName>
    </submittedName>
</protein>
<dbReference type="InterPro" id="IPR001763">
    <property type="entry name" value="Rhodanese-like_dom"/>
</dbReference>
<dbReference type="GeneID" id="99971459"/>
<organism evidence="2 3">
    <name type="scientific">Bacillus glycinifermentans</name>
    <dbReference type="NCBI Taxonomy" id="1664069"/>
    <lineage>
        <taxon>Bacteria</taxon>
        <taxon>Bacillati</taxon>
        <taxon>Bacillota</taxon>
        <taxon>Bacilli</taxon>
        <taxon>Bacillales</taxon>
        <taxon>Bacillaceae</taxon>
        <taxon>Bacillus</taxon>
    </lineage>
</organism>
<sequence>MVHQRFKKIPIDCQSGMRSKQFAKILQKKNDKDIYHLSGGISSWSGKIKENREVN</sequence>
<name>A0AAJ4D3Q8_9BACI</name>
<dbReference type="InterPro" id="IPR036873">
    <property type="entry name" value="Rhodanese-like_dom_sf"/>
</dbReference>
<dbReference type="CDD" id="cd00158">
    <property type="entry name" value="RHOD"/>
    <property type="match status" value="1"/>
</dbReference>
<feature type="domain" description="Rhodanese" evidence="1">
    <location>
        <begin position="7"/>
        <end position="49"/>
    </location>
</feature>
<proteinExistence type="predicted"/>
<dbReference type="Proteomes" id="UP000288675">
    <property type="component" value="Chromosome"/>
</dbReference>
<evidence type="ECO:0000313" key="2">
    <source>
        <dbReference type="EMBL" id="QAT66192.1"/>
    </source>
</evidence>